<evidence type="ECO:0000256" key="13">
    <source>
        <dbReference type="SAM" id="Phobius"/>
    </source>
</evidence>
<comment type="catalytic activity">
    <reaction evidence="12">
        <text>K(+)(in) = K(+)(out)</text>
        <dbReference type="Rhea" id="RHEA:29463"/>
        <dbReference type="ChEBI" id="CHEBI:29103"/>
    </reaction>
</comment>
<keyword evidence="3" id="KW-0813">Transport</keyword>
<keyword evidence="5 13" id="KW-0812">Transmembrane</keyword>
<dbReference type="PANTHER" id="PTHR31462:SF5">
    <property type="entry name" value="ENDOSOMAL_LYSOSOMAL PROTON CHANNEL TMEM175"/>
    <property type="match status" value="1"/>
</dbReference>
<dbReference type="AlphaFoldDB" id="A0A843AKG3"/>
<dbReference type="GO" id="GO:0005267">
    <property type="term" value="F:potassium channel activity"/>
    <property type="evidence" value="ECO:0007669"/>
    <property type="project" value="UniProtKB-KW"/>
</dbReference>
<keyword evidence="6" id="KW-0631">Potassium channel</keyword>
<evidence type="ECO:0000256" key="4">
    <source>
        <dbReference type="ARBA" id="ARBA00022538"/>
    </source>
</evidence>
<gene>
    <name evidence="14" type="ORF">ISP01_09955</name>
</gene>
<keyword evidence="8 13" id="KW-1133">Transmembrane helix</keyword>
<name>A0A843AKG3_METAZ</name>
<evidence type="ECO:0000256" key="6">
    <source>
        <dbReference type="ARBA" id="ARBA00022826"/>
    </source>
</evidence>
<evidence type="ECO:0000313" key="15">
    <source>
        <dbReference type="Proteomes" id="UP000658733"/>
    </source>
</evidence>
<sequence length="203" mass="22986">MTIVDPRLSKNRLSTLMDGIFAIAMTILILGVTPPSNVGNITQPQVINYLISIIPEYISFIISFLIISILWLNSHAQFKYITNINSSYLWLSIYELIAIVSIPLTTAIFTSYGNFTVGTIPFNINLLVIGIINITKWNHLVKNNLLIPDISKEEIDTISKSKKSFIIIPIISMIVSVFIPLYCGLVYFLIFIQTRLNNKFKKI</sequence>
<comment type="similarity">
    <text evidence="2">Belongs to the TMEM175 family.</text>
</comment>
<reference evidence="14" key="1">
    <citation type="submission" date="2020-10" db="EMBL/GenBank/DDBJ databases">
        <title>Dehalococcoides mccartyi of a TCE/Cr reducing biochatode.</title>
        <authorList>
            <person name="Matturro B."/>
        </authorList>
    </citation>
    <scope>NUCLEOTIDE SEQUENCE</scope>
    <source>
        <strain evidence="14">Bin4</strain>
    </source>
</reference>
<feature type="transmembrane region" description="Helical" evidence="13">
    <location>
        <begin position="12"/>
        <end position="34"/>
    </location>
</feature>
<dbReference type="EMBL" id="JADIIN010000081">
    <property type="protein sequence ID" value="MBF4469716.1"/>
    <property type="molecule type" value="Genomic_DNA"/>
</dbReference>
<evidence type="ECO:0000313" key="14">
    <source>
        <dbReference type="EMBL" id="MBF4469716.1"/>
    </source>
</evidence>
<evidence type="ECO:0000256" key="10">
    <source>
        <dbReference type="ARBA" id="ARBA00023136"/>
    </source>
</evidence>
<feature type="transmembrane region" description="Helical" evidence="13">
    <location>
        <begin position="46"/>
        <end position="72"/>
    </location>
</feature>
<evidence type="ECO:0000256" key="7">
    <source>
        <dbReference type="ARBA" id="ARBA00022958"/>
    </source>
</evidence>
<dbReference type="GO" id="GO:0016020">
    <property type="term" value="C:membrane"/>
    <property type="evidence" value="ECO:0007669"/>
    <property type="project" value="UniProtKB-SubCell"/>
</dbReference>
<dbReference type="RefSeq" id="WP_042701817.1">
    <property type="nucleotide sequence ID" value="NZ_JADIIN010000081.1"/>
</dbReference>
<feature type="transmembrane region" description="Helical" evidence="13">
    <location>
        <begin position="88"/>
        <end position="109"/>
    </location>
</feature>
<dbReference type="Pfam" id="PF06736">
    <property type="entry name" value="TMEM175"/>
    <property type="match status" value="1"/>
</dbReference>
<keyword evidence="9" id="KW-0406">Ion transport</keyword>
<feature type="transmembrane region" description="Helical" evidence="13">
    <location>
        <begin position="115"/>
        <end position="134"/>
    </location>
</feature>
<evidence type="ECO:0000256" key="8">
    <source>
        <dbReference type="ARBA" id="ARBA00022989"/>
    </source>
</evidence>
<keyword evidence="10 13" id="KW-0472">Membrane</keyword>
<keyword evidence="4" id="KW-0633">Potassium transport</keyword>
<evidence type="ECO:0000256" key="1">
    <source>
        <dbReference type="ARBA" id="ARBA00004141"/>
    </source>
</evidence>
<comment type="subcellular location">
    <subcellularLocation>
        <location evidence="1">Membrane</location>
        <topology evidence="1">Multi-pass membrane protein</topology>
    </subcellularLocation>
</comment>
<evidence type="ECO:0000256" key="12">
    <source>
        <dbReference type="ARBA" id="ARBA00034430"/>
    </source>
</evidence>
<keyword evidence="11" id="KW-0407">Ion channel</keyword>
<protein>
    <submittedName>
        <fullName evidence="14">DUF1211 domain-containing protein</fullName>
    </submittedName>
</protein>
<dbReference type="InterPro" id="IPR010617">
    <property type="entry name" value="TMEM175-like"/>
</dbReference>
<evidence type="ECO:0000256" key="5">
    <source>
        <dbReference type="ARBA" id="ARBA00022692"/>
    </source>
</evidence>
<evidence type="ECO:0000256" key="3">
    <source>
        <dbReference type="ARBA" id="ARBA00022448"/>
    </source>
</evidence>
<evidence type="ECO:0000256" key="2">
    <source>
        <dbReference type="ARBA" id="ARBA00006920"/>
    </source>
</evidence>
<feature type="transmembrane region" description="Helical" evidence="13">
    <location>
        <begin position="165"/>
        <end position="192"/>
    </location>
</feature>
<proteinExistence type="inferred from homology"/>
<accession>A0A843AKG3</accession>
<dbReference type="Proteomes" id="UP000658733">
    <property type="component" value="Unassembled WGS sequence"/>
</dbReference>
<evidence type="ECO:0000256" key="9">
    <source>
        <dbReference type="ARBA" id="ARBA00023065"/>
    </source>
</evidence>
<comment type="caution">
    <text evidence="14">The sequence shown here is derived from an EMBL/GenBank/DDBJ whole genome shotgun (WGS) entry which is preliminary data.</text>
</comment>
<evidence type="ECO:0000256" key="11">
    <source>
        <dbReference type="ARBA" id="ARBA00023303"/>
    </source>
</evidence>
<organism evidence="14 15">
    <name type="scientific">Methanobrevibacter arboriphilus</name>
    <dbReference type="NCBI Taxonomy" id="39441"/>
    <lineage>
        <taxon>Archaea</taxon>
        <taxon>Methanobacteriati</taxon>
        <taxon>Methanobacteriota</taxon>
        <taxon>Methanomada group</taxon>
        <taxon>Methanobacteria</taxon>
        <taxon>Methanobacteriales</taxon>
        <taxon>Methanobacteriaceae</taxon>
        <taxon>Methanobrevibacter</taxon>
    </lineage>
</organism>
<keyword evidence="7" id="KW-0630">Potassium</keyword>
<dbReference type="GO" id="GO:0015252">
    <property type="term" value="F:proton channel activity"/>
    <property type="evidence" value="ECO:0007669"/>
    <property type="project" value="InterPro"/>
</dbReference>
<dbReference type="PANTHER" id="PTHR31462">
    <property type="entry name" value="ENDOSOMAL/LYSOSOMAL POTASSIUM CHANNEL TMEM175"/>
    <property type="match status" value="1"/>
</dbReference>